<dbReference type="GO" id="GO:0006606">
    <property type="term" value="P:protein import into nucleus"/>
    <property type="evidence" value="ECO:0007669"/>
    <property type="project" value="TreeGrafter"/>
</dbReference>
<comment type="similarity">
    <text evidence="1">Belongs to the small GTPase superfamily. Ran family.</text>
</comment>
<evidence type="ECO:0000256" key="5">
    <source>
        <dbReference type="ARBA" id="ARBA00023134"/>
    </source>
</evidence>
<dbReference type="GO" id="GO:0005525">
    <property type="term" value="F:GTP binding"/>
    <property type="evidence" value="ECO:0007669"/>
    <property type="project" value="UniProtKB-KW"/>
</dbReference>
<dbReference type="SMART" id="SM00174">
    <property type="entry name" value="RHO"/>
    <property type="match status" value="1"/>
</dbReference>
<evidence type="ECO:0000256" key="4">
    <source>
        <dbReference type="ARBA" id="ARBA00022927"/>
    </source>
</evidence>
<protein>
    <submittedName>
        <fullName evidence="6">Uncharacterized protein</fullName>
    </submittedName>
</protein>
<dbReference type="SMART" id="SM00176">
    <property type="entry name" value="RAN"/>
    <property type="match status" value="1"/>
</dbReference>
<evidence type="ECO:0000313" key="6">
    <source>
        <dbReference type="EMBL" id="QHT29617.1"/>
    </source>
</evidence>
<dbReference type="SMART" id="SM00175">
    <property type="entry name" value="RAB"/>
    <property type="match status" value="1"/>
</dbReference>
<dbReference type="NCBIfam" id="TIGR00231">
    <property type="entry name" value="small_GTP"/>
    <property type="match status" value="1"/>
</dbReference>
<dbReference type="InterPro" id="IPR005225">
    <property type="entry name" value="Small_GTP-bd"/>
</dbReference>
<dbReference type="AlphaFoldDB" id="A0A6C0EKP5"/>
<dbReference type="PANTHER" id="PTHR24071">
    <property type="entry name" value="RAN GTPASE"/>
    <property type="match status" value="1"/>
</dbReference>
<evidence type="ECO:0000256" key="1">
    <source>
        <dbReference type="ARBA" id="ARBA00008028"/>
    </source>
</evidence>
<proteinExistence type="inferred from homology"/>
<keyword evidence="4" id="KW-0653">Protein transport</keyword>
<evidence type="ECO:0000256" key="3">
    <source>
        <dbReference type="ARBA" id="ARBA00022741"/>
    </source>
</evidence>
<name>A0A6C0EKP5_9ZZZZ</name>
<dbReference type="InterPro" id="IPR002041">
    <property type="entry name" value="Ran_GTPase"/>
</dbReference>
<dbReference type="Gene3D" id="3.40.50.300">
    <property type="entry name" value="P-loop containing nucleotide triphosphate hydrolases"/>
    <property type="match status" value="1"/>
</dbReference>
<reference evidence="6" key="1">
    <citation type="journal article" date="2020" name="Nature">
        <title>Giant virus diversity and host interactions through global metagenomics.</title>
        <authorList>
            <person name="Schulz F."/>
            <person name="Roux S."/>
            <person name="Paez-Espino D."/>
            <person name="Jungbluth S."/>
            <person name="Walsh D.A."/>
            <person name="Denef V.J."/>
            <person name="McMahon K.D."/>
            <person name="Konstantinidis K.T."/>
            <person name="Eloe-Fadrosh E.A."/>
            <person name="Kyrpides N.C."/>
            <person name="Woyke T."/>
        </authorList>
    </citation>
    <scope>NUCLEOTIDE SEQUENCE</scope>
    <source>
        <strain evidence="6">GVMAG-M-3300005589-24</strain>
    </source>
</reference>
<dbReference type="EMBL" id="MN738879">
    <property type="protein sequence ID" value="QHT29617.1"/>
    <property type="molecule type" value="Genomic_DNA"/>
</dbReference>
<sequence>MSLHYKVLLVGDADVGKTTFLTRFKTGEFRSHYVPTHSMERHTMNFDTSKGKVTIDFWDCAGDDRFRGMEDAYYCGADASILFFDLSNEKSYSHVYAWCKKLILATKKAPIVVCGTKTDLTRKVLHDYYEDHLGGRPYCEISSKTGRFLSRPVLHVLQLLLKDNTLQIV</sequence>
<dbReference type="InterPro" id="IPR001806">
    <property type="entry name" value="Small_GTPase"/>
</dbReference>
<keyword evidence="2" id="KW-0813">Transport</keyword>
<dbReference type="InterPro" id="IPR027417">
    <property type="entry name" value="P-loop_NTPase"/>
</dbReference>
<dbReference type="SUPFAM" id="SSF52540">
    <property type="entry name" value="P-loop containing nucleoside triphosphate hydrolases"/>
    <property type="match status" value="1"/>
</dbReference>
<keyword evidence="3" id="KW-0547">Nucleotide-binding</keyword>
<organism evidence="6">
    <name type="scientific">viral metagenome</name>
    <dbReference type="NCBI Taxonomy" id="1070528"/>
    <lineage>
        <taxon>unclassified sequences</taxon>
        <taxon>metagenomes</taxon>
        <taxon>organismal metagenomes</taxon>
    </lineage>
</organism>
<dbReference type="GO" id="GO:0005634">
    <property type="term" value="C:nucleus"/>
    <property type="evidence" value="ECO:0007669"/>
    <property type="project" value="TreeGrafter"/>
</dbReference>
<keyword evidence="5" id="KW-0342">GTP-binding</keyword>
<dbReference type="PRINTS" id="PR00449">
    <property type="entry name" value="RASTRNSFRMNG"/>
</dbReference>
<dbReference type="GO" id="GO:0000054">
    <property type="term" value="P:ribosomal subunit export from nucleus"/>
    <property type="evidence" value="ECO:0007669"/>
    <property type="project" value="TreeGrafter"/>
</dbReference>
<dbReference type="GO" id="GO:0003924">
    <property type="term" value="F:GTPase activity"/>
    <property type="evidence" value="ECO:0007669"/>
    <property type="project" value="InterPro"/>
</dbReference>
<dbReference type="SMART" id="SM00173">
    <property type="entry name" value="RAS"/>
    <property type="match status" value="1"/>
</dbReference>
<dbReference type="GO" id="GO:0005737">
    <property type="term" value="C:cytoplasm"/>
    <property type="evidence" value="ECO:0007669"/>
    <property type="project" value="TreeGrafter"/>
</dbReference>
<dbReference type="PROSITE" id="PS51419">
    <property type="entry name" value="RAB"/>
    <property type="match status" value="1"/>
</dbReference>
<dbReference type="FunFam" id="3.40.50.300:FF:001447">
    <property type="entry name" value="Ras-related protein Rab-1B"/>
    <property type="match status" value="1"/>
</dbReference>
<accession>A0A6C0EKP5</accession>
<dbReference type="Pfam" id="PF00071">
    <property type="entry name" value="Ras"/>
    <property type="match status" value="1"/>
</dbReference>
<dbReference type="PANTHER" id="PTHR24071:SF0">
    <property type="entry name" value="GTP-BINDING NUCLEAR PROTEIN RAN"/>
    <property type="match status" value="1"/>
</dbReference>
<evidence type="ECO:0000256" key="2">
    <source>
        <dbReference type="ARBA" id="ARBA00022448"/>
    </source>
</evidence>